<reference evidence="1 2" key="1">
    <citation type="submission" date="2020-11" db="EMBL/GenBank/DDBJ databases">
        <title>Arthrobacter antarcticus sp. nov., isolated from Antarctic Soil.</title>
        <authorList>
            <person name="Li J."/>
        </authorList>
    </citation>
    <scope>NUCLEOTIDE SEQUENCE [LARGE SCALE GENOMIC DNA]</scope>
    <source>
        <strain evidence="1 2">Z1-20</strain>
    </source>
</reference>
<protein>
    <recommendedName>
        <fullName evidence="3">Transcriptional regulator, AbiEi antitoxin, Type IV TA system</fullName>
    </recommendedName>
</protein>
<comment type="caution">
    <text evidence="1">The sequence shown here is derived from an EMBL/GenBank/DDBJ whole genome shotgun (WGS) entry which is preliminary data.</text>
</comment>
<evidence type="ECO:0000313" key="2">
    <source>
        <dbReference type="Proteomes" id="UP000655366"/>
    </source>
</evidence>
<dbReference type="EMBL" id="JADNYM010000007">
    <property type="protein sequence ID" value="MBG0739178.1"/>
    <property type="molecule type" value="Genomic_DNA"/>
</dbReference>
<accession>A0A931CSX1</accession>
<evidence type="ECO:0008006" key="3">
    <source>
        <dbReference type="Google" id="ProtNLM"/>
    </source>
</evidence>
<dbReference type="RefSeq" id="WP_196396115.1">
    <property type="nucleotide sequence ID" value="NZ_JADNYM010000007.1"/>
</dbReference>
<keyword evidence="2" id="KW-1185">Reference proteome</keyword>
<dbReference type="Proteomes" id="UP000655366">
    <property type="component" value="Unassembled WGS sequence"/>
</dbReference>
<organism evidence="1 2">
    <name type="scientific">Arthrobacter terrae</name>
    <dbReference type="NCBI Taxonomy" id="2935737"/>
    <lineage>
        <taxon>Bacteria</taxon>
        <taxon>Bacillati</taxon>
        <taxon>Actinomycetota</taxon>
        <taxon>Actinomycetes</taxon>
        <taxon>Micrococcales</taxon>
        <taxon>Micrococcaceae</taxon>
        <taxon>Arthrobacter</taxon>
    </lineage>
</organism>
<name>A0A931CSX1_9MICC</name>
<gene>
    <name evidence="1" type="ORF">IV500_07190</name>
</gene>
<evidence type="ECO:0000313" key="1">
    <source>
        <dbReference type="EMBL" id="MBG0739178.1"/>
    </source>
</evidence>
<proteinExistence type="predicted"/>
<dbReference type="AlphaFoldDB" id="A0A931CSX1"/>
<sequence length="316" mass="35859">MRNFTPPLWITSADDPDDEYFSRRLSRRAKSGELTRVRQGLFRPTTVWHNLKPWEQYRMRIEAVHRTARSAPIFCHRAAAQMWGIPVITIPATVDTYEGRSGGGHSGAGVHRHRADLAKVCTARVDGLIVTSKLQTARDLAVVLPFPEAVAAMDRILSPRLLVGERRSGPIQKSQMEISMKLLPHANHIRRVERVLSFADGLSGSPGESLSRAYMKQFGFLAPELQHEVRDGQGRIGYTDFYWNELGLVGEFDGWVKYSRGEYLAGDLPAEALWKEKIREDRIRATGLRVIRWMWPEVSNPDLLRQRLLGAGLRPQ</sequence>